<keyword evidence="5 6" id="KW-0472">Membrane</keyword>
<dbReference type="SMART" id="SM01398">
    <property type="entry name" value="Cornichon"/>
    <property type="match status" value="1"/>
</dbReference>
<name>A0A024GD86_9STRA</name>
<dbReference type="PANTHER" id="PTHR12290">
    <property type="entry name" value="CORNICHON-RELATED"/>
    <property type="match status" value="1"/>
</dbReference>
<dbReference type="InParanoid" id="A0A024GD86"/>
<dbReference type="OrthoDB" id="434393at2759"/>
<reference evidence="7 8" key="1">
    <citation type="submission" date="2012-05" db="EMBL/GenBank/DDBJ databases">
        <title>Recombination and specialization in a pathogen metapopulation.</title>
        <authorList>
            <person name="Gardiner A."/>
            <person name="Kemen E."/>
            <person name="Schultz-Larsen T."/>
            <person name="MacLean D."/>
            <person name="Van Oosterhout C."/>
            <person name="Jones J.D.G."/>
        </authorList>
    </citation>
    <scope>NUCLEOTIDE SEQUENCE [LARGE SCALE GENOMIC DNA]</scope>
    <source>
        <strain evidence="7 8">Ac Nc2</strain>
    </source>
</reference>
<dbReference type="InterPro" id="IPR003377">
    <property type="entry name" value="Cornichon"/>
</dbReference>
<gene>
    <name evidence="7" type="ORF">BN9_052820</name>
</gene>
<evidence type="ECO:0000256" key="5">
    <source>
        <dbReference type="ARBA" id="ARBA00023136"/>
    </source>
</evidence>
<evidence type="ECO:0000256" key="1">
    <source>
        <dbReference type="ARBA" id="ARBA00004141"/>
    </source>
</evidence>
<dbReference type="EMBL" id="CAIX01000071">
    <property type="protein sequence ID" value="CCI44473.1"/>
    <property type="molecule type" value="Genomic_DNA"/>
</dbReference>
<keyword evidence="8" id="KW-1185">Reference proteome</keyword>
<evidence type="ECO:0000313" key="8">
    <source>
        <dbReference type="Proteomes" id="UP000053237"/>
    </source>
</evidence>
<feature type="transmembrane region" description="Helical" evidence="6">
    <location>
        <begin position="114"/>
        <end position="133"/>
    </location>
</feature>
<dbReference type="GO" id="GO:0016192">
    <property type="term" value="P:vesicle-mediated transport"/>
    <property type="evidence" value="ECO:0007669"/>
    <property type="project" value="InterPro"/>
</dbReference>
<dbReference type="Proteomes" id="UP000053237">
    <property type="component" value="Unassembled WGS sequence"/>
</dbReference>
<evidence type="ECO:0000256" key="6">
    <source>
        <dbReference type="SAM" id="Phobius"/>
    </source>
</evidence>
<dbReference type="GO" id="GO:0016020">
    <property type="term" value="C:membrane"/>
    <property type="evidence" value="ECO:0007669"/>
    <property type="project" value="UniProtKB-SubCell"/>
</dbReference>
<evidence type="ECO:0000256" key="4">
    <source>
        <dbReference type="ARBA" id="ARBA00022989"/>
    </source>
</evidence>
<proteinExistence type="inferred from homology"/>
<accession>A0A024GD86</accession>
<evidence type="ECO:0000256" key="2">
    <source>
        <dbReference type="ARBA" id="ARBA00010095"/>
    </source>
</evidence>
<comment type="subcellular location">
    <subcellularLocation>
        <location evidence="1">Membrane</location>
        <topology evidence="1">Multi-pass membrane protein</topology>
    </subcellularLocation>
</comment>
<feature type="transmembrane region" description="Helical" evidence="6">
    <location>
        <begin position="52"/>
        <end position="80"/>
    </location>
</feature>
<keyword evidence="4 6" id="KW-1133">Transmembrane helix</keyword>
<evidence type="ECO:0000256" key="3">
    <source>
        <dbReference type="ARBA" id="ARBA00022692"/>
    </source>
</evidence>
<comment type="caution">
    <text evidence="7">The sequence shown here is derived from an EMBL/GenBank/DDBJ whole genome shotgun (WGS) entry which is preliminary data.</text>
</comment>
<protein>
    <submittedName>
        <fullName evidence="7">Uncharacterized protein</fullName>
    </submittedName>
</protein>
<dbReference type="AlphaFoldDB" id="A0A024GD86"/>
<keyword evidence="3 6" id="KW-0812">Transmembrane</keyword>
<comment type="similarity">
    <text evidence="2">Belongs to the cornichon family.</text>
</comment>
<organism evidence="7 8">
    <name type="scientific">Albugo candida</name>
    <dbReference type="NCBI Taxonomy" id="65357"/>
    <lineage>
        <taxon>Eukaryota</taxon>
        <taxon>Sar</taxon>
        <taxon>Stramenopiles</taxon>
        <taxon>Oomycota</taxon>
        <taxon>Peronosporomycetes</taxon>
        <taxon>Albuginales</taxon>
        <taxon>Albuginaceae</taxon>
        <taxon>Albugo</taxon>
    </lineage>
</organism>
<evidence type="ECO:0000313" key="7">
    <source>
        <dbReference type="EMBL" id="CCI44473.1"/>
    </source>
</evidence>
<dbReference type="Pfam" id="PF03311">
    <property type="entry name" value="Cornichon"/>
    <property type="match status" value="1"/>
</dbReference>
<dbReference type="STRING" id="65357.A0A024GD86"/>
<sequence length="145" mass="16790">MEVFLAVCSFILIVTLTFLNGYWIIVLDELELDHLNPADVSKRLNRLAYPEMILHATLILVSLIAWSPFLFLLCVPIACWHVRRIMRSEQFIDPTEILRFRKLQSARTGSITRTIFYGLLIIYAMFWMVTLIVNSSKDRVGSHSS</sequence>